<accession>Q0B0X8</accession>
<dbReference type="Proteomes" id="UP000001968">
    <property type="component" value="Chromosome"/>
</dbReference>
<keyword evidence="1" id="KW-0812">Transmembrane</keyword>
<dbReference type="AlphaFoldDB" id="Q0B0X8"/>
<dbReference type="HOGENOM" id="CLU_1721459_0_0_9"/>
<proteinExistence type="predicted"/>
<dbReference type="KEGG" id="swo:Swol_0017"/>
<feature type="transmembrane region" description="Helical" evidence="1">
    <location>
        <begin position="111"/>
        <end position="131"/>
    </location>
</feature>
<sequence>MFVIGEKRSRYPNKPLKYFAKPEQPVSIIRMDTGCSISIKEVKYSMIKIDLARAIADKVLPQITQKEADAFLTAFMDIIGEALKKLRRSMPGYLVSYSLQANYLKHGLQNIFASIMQYFFLFPAILTHFGYSRATPALSFVNNIKKRFQHKV</sequence>
<evidence type="ECO:0000313" key="2">
    <source>
        <dbReference type="EMBL" id="ABI67376.1"/>
    </source>
</evidence>
<organism evidence="2 3">
    <name type="scientific">Syntrophomonas wolfei subsp. wolfei (strain DSM 2245B / Goettingen)</name>
    <dbReference type="NCBI Taxonomy" id="335541"/>
    <lineage>
        <taxon>Bacteria</taxon>
        <taxon>Bacillati</taxon>
        <taxon>Bacillota</taxon>
        <taxon>Clostridia</taxon>
        <taxon>Eubacteriales</taxon>
        <taxon>Syntrophomonadaceae</taxon>
        <taxon>Syntrophomonas</taxon>
    </lineage>
</organism>
<keyword evidence="1" id="KW-1133">Transmembrane helix</keyword>
<name>Q0B0X8_SYNWW</name>
<reference evidence="3" key="1">
    <citation type="journal article" date="2010" name="Environ. Microbiol.">
        <title>The genome of Syntrophomonas wolfei: new insights into syntrophic metabolism and biohydrogen production.</title>
        <authorList>
            <person name="Sieber J.R."/>
            <person name="Sims D.R."/>
            <person name="Han C."/>
            <person name="Kim E."/>
            <person name="Lykidis A."/>
            <person name="Lapidus A.L."/>
            <person name="McDonnald E."/>
            <person name="Rohlin L."/>
            <person name="Culley D.E."/>
            <person name="Gunsalus R."/>
            <person name="McInerney M.J."/>
        </authorList>
    </citation>
    <scope>NUCLEOTIDE SEQUENCE [LARGE SCALE GENOMIC DNA]</scope>
    <source>
        <strain evidence="3">DSM 2245B / Goettingen</strain>
    </source>
</reference>
<gene>
    <name evidence="2" type="ordered locus">Swol_0017</name>
</gene>
<dbReference type="EMBL" id="CP000448">
    <property type="protein sequence ID" value="ABI67376.1"/>
    <property type="molecule type" value="Genomic_DNA"/>
</dbReference>
<keyword evidence="1" id="KW-0472">Membrane</keyword>
<protein>
    <submittedName>
        <fullName evidence="2">Uncharacterized protein</fullName>
    </submittedName>
</protein>
<evidence type="ECO:0000313" key="3">
    <source>
        <dbReference type="Proteomes" id="UP000001968"/>
    </source>
</evidence>
<evidence type="ECO:0000256" key="1">
    <source>
        <dbReference type="SAM" id="Phobius"/>
    </source>
</evidence>
<keyword evidence="3" id="KW-1185">Reference proteome</keyword>